<dbReference type="PANTHER" id="PTHR46880:SF5">
    <property type="entry name" value="DUF4371 DOMAIN-CONTAINING PROTEIN"/>
    <property type="match status" value="1"/>
</dbReference>
<reference evidence="1 2" key="1">
    <citation type="journal article" date="2023" name="Genes (Basel)">
        <title>Chromosome-Level Genome Assembly and Circadian Gene Repertoire of the Patagonia Blennie Eleginops maclovinus-The Closest Ancestral Proxy of Antarctic Cryonotothenioids.</title>
        <authorList>
            <person name="Cheng C.C."/>
            <person name="Rivera-Colon A.G."/>
            <person name="Minhas B.F."/>
            <person name="Wilson L."/>
            <person name="Rayamajhi N."/>
            <person name="Vargas-Chacoff L."/>
            <person name="Catchen J.M."/>
        </authorList>
    </citation>
    <scope>NUCLEOTIDE SEQUENCE [LARGE SCALE GENOMIC DNA]</scope>
    <source>
        <strain evidence="1">JMC-PN-2008</strain>
    </source>
</reference>
<gene>
    <name evidence="1" type="ORF">PBY51_016969</name>
</gene>
<name>A0AAN7WRW6_ELEMC</name>
<dbReference type="Proteomes" id="UP001346869">
    <property type="component" value="Unassembled WGS sequence"/>
</dbReference>
<evidence type="ECO:0000313" key="2">
    <source>
        <dbReference type="Proteomes" id="UP001346869"/>
    </source>
</evidence>
<dbReference type="AlphaFoldDB" id="A0AAN7WRW6"/>
<comment type="caution">
    <text evidence="1">The sequence shown here is derived from an EMBL/GenBank/DDBJ whole genome shotgun (WGS) entry which is preliminary data.</text>
</comment>
<proteinExistence type="predicted"/>
<evidence type="ECO:0000313" key="1">
    <source>
        <dbReference type="EMBL" id="KAK5847875.1"/>
    </source>
</evidence>
<dbReference type="SUPFAM" id="SSF53098">
    <property type="entry name" value="Ribonuclease H-like"/>
    <property type="match status" value="1"/>
</dbReference>
<dbReference type="InterPro" id="IPR012337">
    <property type="entry name" value="RNaseH-like_sf"/>
</dbReference>
<sequence>MLQILGEVVEEPILEAIKSSKAIGLEIDESTDISVTKQLDLHVRYTDKEGRMFCQFLDLVSIPDGTAITIAEAVKEVIIRKEIPQDRIFGLGTDGAAVMTGRRNGTAKLLTDSWPGLVNSANRTSALKAAASVLGVEDLKVTEVKDTRWLSQEKAISNLQRNLPAVLATLAEEAELKKDPVARGLYTYCATYRFVAAVHLQSDILPYLAQLSKLFQKEDINFMAIKNHVPVTIETLRIIKAAGERQPEGSFLAQVEEKVANLNISAEEDRVRRGTALPTDTLWARFQTQVMEPYIDGLIEHLELRFQQLGILGAFSSLGPQGPQADESRAISDLQLLAKQFPPISEMALLQEWQSYKVLITTGILKDKSQLEIMTAMASGSSEGEANHPVQCQAG</sequence>
<accession>A0AAN7WRW6</accession>
<dbReference type="EMBL" id="JAUZQC010000026">
    <property type="protein sequence ID" value="KAK5847875.1"/>
    <property type="molecule type" value="Genomic_DNA"/>
</dbReference>
<dbReference type="PANTHER" id="PTHR46880">
    <property type="entry name" value="RAS-ASSOCIATING DOMAIN-CONTAINING PROTEIN"/>
    <property type="match status" value="1"/>
</dbReference>
<keyword evidence="2" id="KW-1185">Reference proteome</keyword>
<protein>
    <recommendedName>
        <fullName evidence="3">DUF4371 domain-containing protein</fullName>
    </recommendedName>
</protein>
<reference evidence="1 2" key="2">
    <citation type="journal article" date="2023" name="Mol. Biol. Evol.">
        <title>Genomics of Secondarily Temperate Adaptation in the Only Non-Antarctic Icefish.</title>
        <authorList>
            <person name="Rivera-Colon A.G."/>
            <person name="Rayamajhi N."/>
            <person name="Minhas B.F."/>
            <person name="Madrigal G."/>
            <person name="Bilyk K.T."/>
            <person name="Yoon V."/>
            <person name="Hune M."/>
            <person name="Gregory S."/>
            <person name="Cheng C.H.C."/>
            <person name="Catchen J.M."/>
        </authorList>
    </citation>
    <scope>NUCLEOTIDE SEQUENCE [LARGE SCALE GENOMIC DNA]</scope>
    <source>
        <strain evidence="1">JMC-PN-2008</strain>
    </source>
</reference>
<evidence type="ECO:0008006" key="3">
    <source>
        <dbReference type="Google" id="ProtNLM"/>
    </source>
</evidence>
<organism evidence="1 2">
    <name type="scientific">Eleginops maclovinus</name>
    <name type="common">Patagonian blennie</name>
    <name type="synonym">Eleginus maclovinus</name>
    <dbReference type="NCBI Taxonomy" id="56733"/>
    <lineage>
        <taxon>Eukaryota</taxon>
        <taxon>Metazoa</taxon>
        <taxon>Chordata</taxon>
        <taxon>Craniata</taxon>
        <taxon>Vertebrata</taxon>
        <taxon>Euteleostomi</taxon>
        <taxon>Actinopterygii</taxon>
        <taxon>Neopterygii</taxon>
        <taxon>Teleostei</taxon>
        <taxon>Neoteleostei</taxon>
        <taxon>Acanthomorphata</taxon>
        <taxon>Eupercaria</taxon>
        <taxon>Perciformes</taxon>
        <taxon>Notothenioidei</taxon>
        <taxon>Eleginopidae</taxon>
        <taxon>Eleginops</taxon>
    </lineage>
</organism>